<feature type="domain" description="Peptidase M16 C-terminal" evidence="2">
    <location>
        <begin position="182"/>
        <end position="360"/>
    </location>
</feature>
<proteinExistence type="predicted"/>
<dbReference type="GO" id="GO:0005743">
    <property type="term" value="C:mitochondrial inner membrane"/>
    <property type="evidence" value="ECO:0007669"/>
    <property type="project" value="EnsemblFungi"/>
</dbReference>
<accession>A0A1E4RKE5</accession>
<dbReference type="GeneID" id="30995573"/>
<dbReference type="GO" id="GO:0004222">
    <property type="term" value="F:metalloendopeptidase activity"/>
    <property type="evidence" value="ECO:0007669"/>
    <property type="project" value="TreeGrafter"/>
</dbReference>
<dbReference type="GO" id="GO:0045275">
    <property type="term" value="C:respiratory chain complex III"/>
    <property type="evidence" value="ECO:0007669"/>
    <property type="project" value="EnsemblFungi"/>
</dbReference>
<dbReference type="Pfam" id="PF00675">
    <property type="entry name" value="Peptidase_M16"/>
    <property type="match status" value="1"/>
</dbReference>
<protein>
    <submittedName>
        <fullName evidence="3">LuxS/MPP-like metallohydrolase</fullName>
    </submittedName>
</protein>
<keyword evidence="4" id="KW-1185">Reference proteome</keyword>
<dbReference type="Gene3D" id="3.30.830.10">
    <property type="entry name" value="Metalloenzyme, LuxS/M16 peptidase-like"/>
    <property type="match status" value="2"/>
</dbReference>
<gene>
    <name evidence="3" type="ORF">HYPBUDRAFT_152454</name>
</gene>
<reference evidence="4" key="1">
    <citation type="submission" date="2016-05" db="EMBL/GenBank/DDBJ databases">
        <title>Comparative genomics of biotechnologically important yeasts.</title>
        <authorList>
            <consortium name="DOE Joint Genome Institute"/>
            <person name="Riley R."/>
            <person name="Haridas S."/>
            <person name="Wolfe K.H."/>
            <person name="Lopes M.R."/>
            <person name="Hittinger C.T."/>
            <person name="Goker M."/>
            <person name="Salamov A."/>
            <person name="Wisecaver J."/>
            <person name="Long T.M."/>
            <person name="Aerts A.L."/>
            <person name="Barry K."/>
            <person name="Choi C."/>
            <person name="Clum A."/>
            <person name="Coughlan A.Y."/>
            <person name="Deshpande S."/>
            <person name="Douglass A.P."/>
            <person name="Hanson S.J."/>
            <person name="Klenk H.-P."/>
            <person name="Labutti K."/>
            <person name="Lapidus A."/>
            <person name="Lindquist E."/>
            <person name="Lipzen A."/>
            <person name="Meier-Kolthoff J.P."/>
            <person name="Ohm R.A."/>
            <person name="Otillar R.P."/>
            <person name="Pangilinan J."/>
            <person name="Peng Y."/>
            <person name="Rokas A."/>
            <person name="Rosa C.A."/>
            <person name="Scheuner C."/>
            <person name="Sibirny A.A."/>
            <person name="Slot J.C."/>
            <person name="Stielow J.B."/>
            <person name="Sun H."/>
            <person name="Kurtzman C.P."/>
            <person name="Blackwell M."/>
            <person name="Grigoriev I.V."/>
            <person name="Jeffries T.W."/>
        </authorList>
    </citation>
    <scope>NUCLEOTIDE SEQUENCE [LARGE SCALE GENOMIC DNA]</scope>
    <source>
        <strain evidence="4">NRRL Y-1933</strain>
    </source>
</reference>
<dbReference type="Proteomes" id="UP000095085">
    <property type="component" value="Unassembled WGS sequence"/>
</dbReference>
<feature type="domain" description="Peptidase M16 N-terminal" evidence="1">
    <location>
        <begin position="39"/>
        <end position="173"/>
    </location>
</feature>
<evidence type="ECO:0000313" key="3">
    <source>
        <dbReference type="EMBL" id="ODV67555.1"/>
    </source>
</evidence>
<dbReference type="EMBL" id="KV454540">
    <property type="protein sequence ID" value="ODV67555.1"/>
    <property type="molecule type" value="Genomic_DNA"/>
</dbReference>
<dbReference type="InterPro" id="IPR011765">
    <property type="entry name" value="Pept_M16_N"/>
</dbReference>
<evidence type="ECO:0000313" key="4">
    <source>
        <dbReference type="Proteomes" id="UP000095085"/>
    </source>
</evidence>
<name>A0A1E4RKE5_9ASCO</name>
<dbReference type="GO" id="GO:0008121">
    <property type="term" value="F:quinol-cytochrome-c reductase activity"/>
    <property type="evidence" value="ECO:0007669"/>
    <property type="project" value="EnsemblFungi"/>
</dbReference>
<dbReference type="Pfam" id="PF05193">
    <property type="entry name" value="Peptidase_M16_C"/>
    <property type="match status" value="1"/>
</dbReference>
<dbReference type="AlphaFoldDB" id="A0A1E4RKE5"/>
<dbReference type="RefSeq" id="XP_020076622.1">
    <property type="nucleotide sequence ID" value="XM_020221023.1"/>
</dbReference>
<dbReference type="InterPro" id="IPR050361">
    <property type="entry name" value="MPP/UQCRC_Complex"/>
</dbReference>
<keyword evidence="3" id="KW-0378">Hydrolase</keyword>
<organism evidence="3 4">
    <name type="scientific">Hyphopichia burtonii NRRL Y-1933</name>
    <dbReference type="NCBI Taxonomy" id="984485"/>
    <lineage>
        <taxon>Eukaryota</taxon>
        <taxon>Fungi</taxon>
        <taxon>Dikarya</taxon>
        <taxon>Ascomycota</taxon>
        <taxon>Saccharomycotina</taxon>
        <taxon>Pichiomycetes</taxon>
        <taxon>Debaryomycetaceae</taxon>
        <taxon>Hyphopichia</taxon>
    </lineage>
</organism>
<evidence type="ECO:0000259" key="1">
    <source>
        <dbReference type="Pfam" id="PF00675"/>
    </source>
</evidence>
<sequence length="446" mass="48756">MMIRGSTLRSNLKTLTSRRFIATANSQTKYTTLGNGVTLATETNPNANSSTLGVYFGAGSRAEHQYNNGLSALTANVLSNGFNNGVLLSTENTRELNGLVAETTNENVIEAAKLLSKIVSNTSEILSKADLEQHKKQLIAQGEKLESIPQKMITEHLNASAFQGYSLGLPVLGSADSIKNLEVQDSERLLNKHLVSSNVVIAGSGNFSHEKLVEALEGSLKVEQGIKPEIKPASFLGSEVRMRDDTLPKAYITFAAQGEGLASPAYYVSKVAAACFGDFDHQKANAKFTSAKLASIVQDYHIVDKYSHFSTSYSDTGLWGFNAEISNVESVDEFIHFTLKEWNRLSISISDAEVARAKANVKTAILAELNSSKAITSDIATKVLLQGYRSSVKEILEKIDSIQTKDVKAWAQVALWDKDIVISGTGQIEGLLDYMRWRNEMAMMRW</sequence>
<dbReference type="GO" id="GO:0046872">
    <property type="term" value="F:metal ion binding"/>
    <property type="evidence" value="ECO:0007669"/>
    <property type="project" value="InterPro"/>
</dbReference>
<evidence type="ECO:0000259" key="2">
    <source>
        <dbReference type="Pfam" id="PF05193"/>
    </source>
</evidence>
<dbReference type="GO" id="GO:0006627">
    <property type="term" value="P:protein processing involved in protein targeting to mitochondrion"/>
    <property type="evidence" value="ECO:0007669"/>
    <property type="project" value="TreeGrafter"/>
</dbReference>
<dbReference type="SUPFAM" id="SSF63411">
    <property type="entry name" value="LuxS/MPP-like metallohydrolase"/>
    <property type="match status" value="2"/>
</dbReference>
<dbReference type="STRING" id="984485.A0A1E4RKE5"/>
<dbReference type="InterPro" id="IPR011249">
    <property type="entry name" value="Metalloenz_LuxS/M16"/>
</dbReference>
<dbReference type="GO" id="GO:0006122">
    <property type="term" value="P:mitochondrial electron transport, ubiquinol to cytochrome c"/>
    <property type="evidence" value="ECO:0007669"/>
    <property type="project" value="EnsemblFungi"/>
</dbReference>
<dbReference type="PANTHER" id="PTHR11851">
    <property type="entry name" value="METALLOPROTEASE"/>
    <property type="match status" value="1"/>
</dbReference>
<dbReference type="OrthoDB" id="10251424at2759"/>
<dbReference type="InterPro" id="IPR007863">
    <property type="entry name" value="Peptidase_M16_C"/>
</dbReference>
<dbReference type="PANTHER" id="PTHR11851:SF126">
    <property type="entry name" value="CYTOCHROME B-C1 COMPLEX SUBUNIT 1, MITOCHONDRIAL"/>
    <property type="match status" value="1"/>
</dbReference>